<evidence type="ECO:0000259" key="9">
    <source>
        <dbReference type="Pfam" id="PF22692"/>
    </source>
</evidence>
<dbReference type="Pfam" id="PF22692">
    <property type="entry name" value="LlgE_F_G_D1"/>
    <property type="match status" value="1"/>
</dbReference>
<feature type="domain" description="Flagellar hook protein FlgE/F/G-like D1" evidence="9">
    <location>
        <begin position="82"/>
        <end position="118"/>
    </location>
</feature>
<reference evidence="10 11" key="1">
    <citation type="submission" date="2016-11" db="EMBL/GenBank/DDBJ databases">
        <authorList>
            <person name="Jaros S."/>
            <person name="Januszkiewicz K."/>
            <person name="Wedrychowicz H."/>
        </authorList>
    </citation>
    <scope>NUCLEOTIDE SEQUENCE [LARGE SCALE GENOMIC DNA]</scope>
    <source>
        <strain evidence="10 11">DSM 18899</strain>
    </source>
</reference>
<dbReference type="SUPFAM" id="SSF117143">
    <property type="entry name" value="Flagellar hook protein flgE"/>
    <property type="match status" value="3"/>
</dbReference>
<dbReference type="EMBL" id="FPKR01000010">
    <property type="protein sequence ID" value="SFZ77922.1"/>
    <property type="molecule type" value="Genomic_DNA"/>
</dbReference>
<dbReference type="Pfam" id="PF06429">
    <property type="entry name" value="Flg_bbr_C"/>
    <property type="match status" value="1"/>
</dbReference>
<gene>
    <name evidence="10" type="ORF">SAMN02745887_02695</name>
</gene>
<comment type="similarity">
    <text evidence="2 5">Belongs to the flagella basal body rod proteins family.</text>
</comment>
<evidence type="ECO:0000256" key="5">
    <source>
        <dbReference type="RuleBase" id="RU362116"/>
    </source>
</evidence>
<keyword evidence="11" id="KW-1185">Reference proteome</keyword>
<protein>
    <recommendedName>
        <fullName evidence="3 5">Flagellar hook protein FlgE</fullName>
    </recommendedName>
</protein>
<keyword evidence="10" id="KW-0969">Cilium</keyword>
<keyword evidence="10" id="KW-0966">Cell projection</keyword>
<keyword evidence="4 5" id="KW-0975">Bacterial flagellum</keyword>
<dbReference type="PROSITE" id="PS00588">
    <property type="entry name" value="FLAGELLA_BB_ROD"/>
    <property type="match status" value="1"/>
</dbReference>
<dbReference type="PANTHER" id="PTHR30435">
    <property type="entry name" value="FLAGELLAR PROTEIN"/>
    <property type="match status" value="1"/>
</dbReference>
<dbReference type="Pfam" id="PF00460">
    <property type="entry name" value="Flg_bb_rod"/>
    <property type="match status" value="1"/>
</dbReference>
<evidence type="ECO:0000256" key="4">
    <source>
        <dbReference type="ARBA" id="ARBA00023143"/>
    </source>
</evidence>
<evidence type="ECO:0000256" key="1">
    <source>
        <dbReference type="ARBA" id="ARBA00004117"/>
    </source>
</evidence>
<sequence length="671" mass="69326">MGFQQGLSGLNSASKFLDVVGNNVANANTVGFKGSRAEFADVYANTLASTNVQVGIGGRTSNVAQQFAQGNITATNNPLDIAIQGNGFFRMIDPAGTYSYARNGQFQLDRNGFIVNGNHKLAGYLANSDGQLVTGATPAAIQIQTANIGAQATGGSALADAGLTLGMNFDARAPIVTRGTSTVSINGAQLNNAAPVGTTTSYQTRVADSTGQFHTLDVRLTKVAANTWAAATQLDGAGGFADTATPLVFTATGQLQSGASQAVSYPINSPAPAYGTTPFNFNLNFSGALESGTPAPGTVTVNDTGAQNTTIAISNSNLDAADPVGTPHTYSGQFRDPNGALHTIDVTVTKTAANTWASSYSIDGGAPITTAPDGSPLSPVLFNANGQLIGGSPVAANFAYPANGSQPAGSMTFEINLSGLTQEASAFTAGVLETRSTPSVVPSDPTSYTHSTSATVYDSQGIAHTLTFYFTKVAVNAWEVQTSFDGAEPVTQPGYVTFDAAGKMNGGTQFAYTSPVPSPSGAQTPLAFTTYFDGTTQFGNQFGVNELSQDGYADGNITGLSIGDDGIILGRYSNGQNRLIGQITLFNFANPQGLQPLGDNRWAESFASNQARLGTPGTSDFGTLESGAVEDSNIDLTKELVDMITAQRTYQANAQTIKTQDSILQTLVNLR</sequence>
<evidence type="ECO:0000259" key="7">
    <source>
        <dbReference type="Pfam" id="PF06429"/>
    </source>
</evidence>
<dbReference type="InterPro" id="IPR053967">
    <property type="entry name" value="LlgE_F_G-like_D1"/>
</dbReference>
<feature type="domain" description="Flagellar basal body rod protein N-terminal" evidence="6">
    <location>
        <begin position="6"/>
        <end position="33"/>
    </location>
</feature>
<evidence type="ECO:0000259" key="8">
    <source>
        <dbReference type="Pfam" id="PF07559"/>
    </source>
</evidence>
<organism evidence="10 11">
    <name type="scientific">Chitinimonas taiwanensis DSM 18899</name>
    <dbReference type="NCBI Taxonomy" id="1121279"/>
    <lineage>
        <taxon>Bacteria</taxon>
        <taxon>Pseudomonadati</taxon>
        <taxon>Pseudomonadota</taxon>
        <taxon>Betaproteobacteria</taxon>
        <taxon>Neisseriales</taxon>
        <taxon>Chitinibacteraceae</taxon>
        <taxon>Chitinimonas</taxon>
    </lineage>
</organism>
<keyword evidence="10" id="KW-0282">Flagellum</keyword>
<evidence type="ECO:0000313" key="10">
    <source>
        <dbReference type="EMBL" id="SFZ77922.1"/>
    </source>
</evidence>
<dbReference type="InterPro" id="IPR037058">
    <property type="entry name" value="Falgellar_hook_FlgE_sf"/>
</dbReference>
<dbReference type="InterPro" id="IPR019776">
    <property type="entry name" value="Flagellar_basal_body_rod_CS"/>
</dbReference>
<dbReference type="OrthoDB" id="8578401at2"/>
<evidence type="ECO:0000256" key="3">
    <source>
        <dbReference type="ARBA" id="ARBA00019015"/>
    </source>
</evidence>
<dbReference type="GO" id="GO:0005829">
    <property type="term" value="C:cytosol"/>
    <property type="evidence" value="ECO:0007669"/>
    <property type="project" value="TreeGrafter"/>
</dbReference>
<accession>A0A1K2HNU5</accession>
<feature type="domain" description="Flagellar hook protein FlgE D2" evidence="8">
    <location>
        <begin position="316"/>
        <end position="429"/>
    </location>
</feature>
<dbReference type="InterPro" id="IPR037925">
    <property type="entry name" value="FlgE/F/G-like"/>
</dbReference>
<dbReference type="AlphaFoldDB" id="A0A1K2HNU5"/>
<dbReference type="InterPro" id="IPR010930">
    <property type="entry name" value="Flg_bb/hook_C_dom"/>
</dbReference>
<feature type="domain" description="Flagellar hook protein FlgE D2" evidence="8">
    <location>
        <begin position="188"/>
        <end position="291"/>
    </location>
</feature>
<dbReference type="RefSeq" id="WP_072429191.1">
    <property type="nucleotide sequence ID" value="NZ_FPKR01000010.1"/>
</dbReference>
<evidence type="ECO:0000259" key="6">
    <source>
        <dbReference type="Pfam" id="PF00460"/>
    </source>
</evidence>
<feature type="domain" description="Flagellar basal-body/hook protein C-terminal" evidence="7">
    <location>
        <begin position="626"/>
        <end position="670"/>
    </location>
</feature>
<dbReference type="InterPro" id="IPR011491">
    <property type="entry name" value="FlgE_D2"/>
</dbReference>
<dbReference type="PANTHER" id="PTHR30435:SF1">
    <property type="entry name" value="FLAGELLAR HOOK PROTEIN FLGE"/>
    <property type="match status" value="1"/>
</dbReference>
<dbReference type="InterPro" id="IPR001444">
    <property type="entry name" value="Flag_bb_rod_N"/>
</dbReference>
<comment type="subcellular location">
    <subcellularLocation>
        <location evidence="1 5">Bacterial flagellum basal body</location>
    </subcellularLocation>
</comment>
<name>A0A1K2HNU5_9NEIS</name>
<dbReference type="GO" id="GO:0009425">
    <property type="term" value="C:bacterial-type flagellum basal body"/>
    <property type="evidence" value="ECO:0007669"/>
    <property type="project" value="UniProtKB-SubCell"/>
</dbReference>
<dbReference type="NCBIfam" id="TIGR03506">
    <property type="entry name" value="FlgEFG_subfam"/>
    <property type="match status" value="2"/>
</dbReference>
<comment type="function">
    <text evidence="5">A flexible structure which links the flagellar filament to the drive apparatus in the basal body.</text>
</comment>
<dbReference type="GO" id="GO:0009424">
    <property type="term" value="C:bacterial-type flagellum hook"/>
    <property type="evidence" value="ECO:0007669"/>
    <property type="project" value="TreeGrafter"/>
</dbReference>
<dbReference type="GO" id="GO:0071978">
    <property type="term" value="P:bacterial-type flagellum-dependent swarming motility"/>
    <property type="evidence" value="ECO:0007669"/>
    <property type="project" value="TreeGrafter"/>
</dbReference>
<proteinExistence type="inferred from homology"/>
<dbReference type="InterPro" id="IPR020013">
    <property type="entry name" value="Flagellar_FlgE/F/G"/>
</dbReference>
<evidence type="ECO:0000313" key="11">
    <source>
        <dbReference type="Proteomes" id="UP000186513"/>
    </source>
</evidence>
<feature type="domain" description="Flagellar hook protein FlgE D2" evidence="8">
    <location>
        <begin position="439"/>
        <end position="552"/>
    </location>
</feature>
<evidence type="ECO:0000256" key="2">
    <source>
        <dbReference type="ARBA" id="ARBA00009677"/>
    </source>
</evidence>
<dbReference type="STRING" id="1121279.SAMN02745887_02695"/>
<dbReference type="Gene3D" id="2.60.98.20">
    <property type="entry name" value="Flagellar hook protein FlgE"/>
    <property type="match status" value="2"/>
</dbReference>
<dbReference type="Proteomes" id="UP000186513">
    <property type="component" value="Unassembled WGS sequence"/>
</dbReference>
<dbReference type="Pfam" id="PF07559">
    <property type="entry name" value="FlgE_D2"/>
    <property type="match status" value="3"/>
</dbReference>